<dbReference type="GO" id="GO:0030153">
    <property type="term" value="P:bacteriocin immunity"/>
    <property type="evidence" value="ECO:0007669"/>
    <property type="project" value="UniProtKB-KW"/>
</dbReference>
<accession>S0KUB1</accession>
<dbReference type="InterPro" id="IPR023130">
    <property type="entry name" value="Ta0600-like_sf"/>
</dbReference>
<dbReference type="eggNOG" id="ENOG5030A16">
    <property type="taxonomic scope" value="Bacteria"/>
</dbReference>
<dbReference type="Proteomes" id="UP000014113">
    <property type="component" value="Unassembled WGS sequence"/>
</dbReference>
<dbReference type="OrthoDB" id="1907362at2"/>
<keyword evidence="3" id="KW-1185">Reference proteome</keyword>
<dbReference type="AlphaFoldDB" id="S0KUB1"/>
<dbReference type="Gene3D" id="1.20.1440.50">
    <property type="entry name" value="Ta0600-like"/>
    <property type="match status" value="1"/>
</dbReference>
<dbReference type="InterPro" id="IPR015046">
    <property type="entry name" value="LciA_Immunity-like"/>
</dbReference>
<evidence type="ECO:0008006" key="4">
    <source>
        <dbReference type="Google" id="ProtNLM"/>
    </source>
</evidence>
<dbReference type="Pfam" id="PF08951">
    <property type="entry name" value="EntA_Immun"/>
    <property type="match status" value="1"/>
</dbReference>
<comment type="caution">
    <text evidence="2">The sequence shown here is derived from an EMBL/GenBank/DDBJ whole genome shotgun (WGS) entry which is preliminary data.</text>
</comment>
<name>S0KUB1_9ENTE</name>
<organism evidence="2 3">
    <name type="scientific">Enterococcus columbae DSM 7374 = ATCC 51263</name>
    <dbReference type="NCBI Taxonomy" id="1121865"/>
    <lineage>
        <taxon>Bacteria</taxon>
        <taxon>Bacillati</taxon>
        <taxon>Bacillota</taxon>
        <taxon>Bacilli</taxon>
        <taxon>Lactobacillales</taxon>
        <taxon>Enterococcaceae</taxon>
        <taxon>Enterococcus</taxon>
    </lineage>
</organism>
<keyword evidence="1" id="KW-0079">Bacteriocin immunity</keyword>
<sequence>MDTHKVQLVLHELYNSLNSRKEQTAGIQDITDCLLQVYKKIAVVKNPESLLSALVNYIYVTGFNHKIQFHGRDEELLRELAKYNQTAGLNAKYRSDFTDKSQFYSFLEAMPQR</sequence>
<evidence type="ECO:0000313" key="3">
    <source>
        <dbReference type="Proteomes" id="UP000014113"/>
    </source>
</evidence>
<dbReference type="STRING" id="1121865.OMW_00651"/>
<dbReference type="SUPFAM" id="SSF109797">
    <property type="entry name" value="Bacteriocin immunity protein-like"/>
    <property type="match status" value="1"/>
</dbReference>
<dbReference type="EMBL" id="ASWJ01000003">
    <property type="protein sequence ID" value="EOW87509.1"/>
    <property type="molecule type" value="Genomic_DNA"/>
</dbReference>
<reference evidence="2 3" key="1">
    <citation type="submission" date="2013-03" db="EMBL/GenBank/DDBJ databases">
        <title>The Genome Sequence of Enterococcus columbae ATCC_51263 (PacBio/Illumina hybrid assembly).</title>
        <authorList>
            <consortium name="The Broad Institute Genomics Platform"/>
            <consortium name="The Broad Institute Genome Sequencing Center for Infectious Disease"/>
            <person name="Earl A."/>
            <person name="Russ C."/>
            <person name="Gilmore M."/>
            <person name="Surin D."/>
            <person name="Walker B."/>
            <person name="Young S."/>
            <person name="Zeng Q."/>
            <person name="Gargeya S."/>
            <person name="Fitzgerald M."/>
            <person name="Haas B."/>
            <person name="Abouelleil A."/>
            <person name="Allen A.W."/>
            <person name="Alvarado L."/>
            <person name="Arachchi H.M."/>
            <person name="Berlin A.M."/>
            <person name="Chapman S.B."/>
            <person name="Gainer-Dewar J."/>
            <person name="Goldberg J."/>
            <person name="Griggs A."/>
            <person name="Gujja S."/>
            <person name="Hansen M."/>
            <person name="Howarth C."/>
            <person name="Imamovic A."/>
            <person name="Ireland A."/>
            <person name="Larimer J."/>
            <person name="McCowan C."/>
            <person name="Murphy C."/>
            <person name="Pearson M."/>
            <person name="Poon T.W."/>
            <person name="Priest M."/>
            <person name="Roberts A."/>
            <person name="Saif S."/>
            <person name="Shea T."/>
            <person name="Sisk P."/>
            <person name="Sykes S."/>
            <person name="Wortman J."/>
            <person name="Nusbaum C."/>
            <person name="Birren B."/>
        </authorList>
    </citation>
    <scope>NUCLEOTIDE SEQUENCE [LARGE SCALE GENOMIC DNA]</scope>
    <source>
        <strain evidence="2 3">ATCC 51263</strain>
    </source>
</reference>
<dbReference type="RefSeq" id="WP_016182814.1">
    <property type="nucleotide sequence ID" value="NZ_JXKI01000006.1"/>
</dbReference>
<gene>
    <name evidence="2" type="ORF">I568_00553</name>
</gene>
<evidence type="ECO:0000256" key="1">
    <source>
        <dbReference type="ARBA" id="ARBA00023025"/>
    </source>
</evidence>
<proteinExistence type="predicted"/>
<dbReference type="PATRIC" id="fig|1121865.3.peg.641"/>
<protein>
    <recommendedName>
        <fullName evidence="4">Bacteriocin immunity protein</fullName>
    </recommendedName>
</protein>
<evidence type="ECO:0000313" key="2">
    <source>
        <dbReference type="EMBL" id="EOW87509.1"/>
    </source>
</evidence>